<dbReference type="SUPFAM" id="SSF53223">
    <property type="entry name" value="Aminoacid dehydrogenase-like, N-terminal domain"/>
    <property type="match status" value="1"/>
</dbReference>
<dbReference type="GO" id="GO:0005829">
    <property type="term" value="C:cytosol"/>
    <property type="evidence" value="ECO:0007669"/>
    <property type="project" value="TreeGrafter"/>
</dbReference>
<dbReference type="AlphaFoldDB" id="A0A094Q378"/>
<dbReference type="PANTHER" id="PTHR21089:SF1">
    <property type="entry name" value="BIFUNCTIONAL 3-DEHYDROQUINATE DEHYDRATASE_SHIKIMATE DEHYDROGENASE, CHLOROPLASTIC"/>
    <property type="match status" value="1"/>
</dbReference>
<gene>
    <name evidence="2" type="ORF">GM50_14455</name>
</gene>
<feature type="domain" description="Shikimate dehydrogenase substrate binding N-terminal" evidence="1">
    <location>
        <begin position="8"/>
        <end position="89"/>
    </location>
</feature>
<name>A0A094Q378_9ZZZZ</name>
<dbReference type="InterPro" id="IPR013708">
    <property type="entry name" value="Shikimate_DH-bd_N"/>
</dbReference>
<proteinExistence type="predicted"/>
<evidence type="ECO:0000313" key="2">
    <source>
        <dbReference type="EMBL" id="KGA16484.1"/>
    </source>
</evidence>
<dbReference type="Gene3D" id="3.40.50.10860">
    <property type="entry name" value="Leucine Dehydrogenase, chain A, domain 1"/>
    <property type="match status" value="1"/>
</dbReference>
<organism evidence="2">
    <name type="scientific">freshwater metagenome</name>
    <dbReference type="NCBI Taxonomy" id="449393"/>
    <lineage>
        <taxon>unclassified sequences</taxon>
        <taxon>metagenomes</taxon>
        <taxon>ecological metagenomes</taxon>
    </lineage>
</organism>
<dbReference type="InterPro" id="IPR036291">
    <property type="entry name" value="NAD(P)-bd_dom_sf"/>
</dbReference>
<dbReference type="SUPFAM" id="SSF51735">
    <property type="entry name" value="NAD(P)-binding Rossmann-fold domains"/>
    <property type="match status" value="1"/>
</dbReference>
<comment type="caution">
    <text evidence="2">The sequence shown here is derived from an EMBL/GenBank/DDBJ whole genome shotgun (WGS) entry which is preliminary data.</text>
</comment>
<dbReference type="InterPro" id="IPR022893">
    <property type="entry name" value="Shikimate_DH_fam"/>
</dbReference>
<dbReference type="Gene3D" id="3.40.50.720">
    <property type="entry name" value="NAD(P)-binding Rossmann-like Domain"/>
    <property type="match status" value="1"/>
</dbReference>
<dbReference type="InterPro" id="IPR046346">
    <property type="entry name" value="Aminoacid_DH-like_N_sf"/>
</dbReference>
<dbReference type="EMBL" id="JNSK01000065">
    <property type="protein sequence ID" value="KGA16484.1"/>
    <property type="molecule type" value="Genomic_DNA"/>
</dbReference>
<dbReference type="Pfam" id="PF08501">
    <property type="entry name" value="Shikimate_dh_N"/>
    <property type="match status" value="1"/>
</dbReference>
<dbReference type="GO" id="GO:0004764">
    <property type="term" value="F:shikimate 3-dehydrogenase (NADP+) activity"/>
    <property type="evidence" value="ECO:0007669"/>
    <property type="project" value="InterPro"/>
</dbReference>
<dbReference type="GO" id="GO:0019632">
    <property type="term" value="P:shikimate metabolic process"/>
    <property type="evidence" value="ECO:0007669"/>
    <property type="project" value="TreeGrafter"/>
</dbReference>
<reference evidence="2" key="1">
    <citation type="submission" date="2014-05" db="EMBL/GenBank/DDBJ databases">
        <title>Key roles for freshwater Actinobacteria revealed by deep metagenomic sequencing.</title>
        <authorList>
            <person name="Ghai R."/>
            <person name="Mizuno C.M."/>
            <person name="Picazo A."/>
            <person name="Camacho A."/>
            <person name="Rodriguez-Valera F."/>
        </authorList>
    </citation>
    <scope>NUCLEOTIDE SEQUENCE</scope>
</reference>
<evidence type="ECO:0000259" key="1">
    <source>
        <dbReference type="Pfam" id="PF08501"/>
    </source>
</evidence>
<dbReference type="GO" id="GO:0050661">
    <property type="term" value="F:NADP binding"/>
    <property type="evidence" value="ECO:0007669"/>
    <property type="project" value="TreeGrafter"/>
</dbReference>
<protein>
    <recommendedName>
        <fullName evidence="1">Shikimate dehydrogenase substrate binding N-terminal domain-containing protein</fullName>
    </recommendedName>
</protein>
<accession>A0A094Q378</accession>
<dbReference type="GO" id="GO:0009423">
    <property type="term" value="P:chorismate biosynthetic process"/>
    <property type="evidence" value="ECO:0007669"/>
    <property type="project" value="TreeGrafter"/>
</dbReference>
<dbReference type="PANTHER" id="PTHR21089">
    <property type="entry name" value="SHIKIMATE DEHYDROGENASE"/>
    <property type="match status" value="1"/>
</dbReference>
<sequence length="269" mass="28956">MRTFNAAVLGSPISHSLSPLIHSVAYEALEIPAKYTAVEVKSGKLAEYLDSTPPELNSFSLTMPLKEELINLGFPTSALAQRIKSGNTLIKIDGNWKVESTDVVGFQQSVSAKTNASFENILILGAGATARAAIAAFDNAGTQIDVASRSEHRESALRNSALLSRVVMIGFDDEIRWSKYDLVINTSPARAADPLVAGISGSSALLFESLYNPWPTALMGFWRNVGLESVDGLDLLVHQAISQIAIFSGKSLNRAKLAPLMREAALKRI</sequence>